<dbReference type="EMBL" id="JAPTMU010000017">
    <property type="protein sequence ID" value="KAJ4929054.1"/>
    <property type="molecule type" value="Genomic_DNA"/>
</dbReference>
<proteinExistence type="predicted"/>
<name>A0AAD6FBQ8_9TELE</name>
<sequence>LTSTQERLRREKILSAGAVAPQDTPGLHRKLFIQEVSAAAGHGAFPAII</sequence>
<reference evidence="1" key="1">
    <citation type="submission" date="2022-11" db="EMBL/GenBank/DDBJ databases">
        <title>Chromosome-level genome of Pogonophryne albipinna.</title>
        <authorList>
            <person name="Jo E."/>
        </authorList>
    </citation>
    <scope>NUCLEOTIDE SEQUENCE</scope>
    <source>
        <strain evidence="1">SGF0006</strain>
        <tissue evidence="1">Muscle</tissue>
    </source>
</reference>
<organism evidence="1 2">
    <name type="scientific">Pogonophryne albipinna</name>
    <dbReference type="NCBI Taxonomy" id="1090488"/>
    <lineage>
        <taxon>Eukaryota</taxon>
        <taxon>Metazoa</taxon>
        <taxon>Chordata</taxon>
        <taxon>Craniata</taxon>
        <taxon>Vertebrata</taxon>
        <taxon>Euteleostomi</taxon>
        <taxon>Actinopterygii</taxon>
        <taxon>Neopterygii</taxon>
        <taxon>Teleostei</taxon>
        <taxon>Neoteleostei</taxon>
        <taxon>Acanthomorphata</taxon>
        <taxon>Eupercaria</taxon>
        <taxon>Perciformes</taxon>
        <taxon>Notothenioidei</taxon>
        <taxon>Pogonophryne</taxon>
    </lineage>
</organism>
<evidence type="ECO:0000313" key="1">
    <source>
        <dbReference type="EMBL" id="KAJ4929054.1"/>
    </source>
</evidence>
<gene>
    <name evidence="1" type="ORF">JOQ06_004675</name>
</gene>
<keyword evidence="2" id="KW-1185">Reference proteome</keyword>
<accession>A0AAD6FBQ8</accession>
<evidence type="ECO:0000313" key="2">
    <source>
        <dbReference type="Proteomes" id="UP001219934"/>
    </source>
</evidence>
<dbReference type="AlphaFoldDB" id="A0AAD6FBQ8"/>
<dbReference type="Proteomes" id="UP001219934">
    <property type="component" value="Unassembled WGS sequence"/>
</dbReference>
<protein>
    <submittedName>
        <fullName evidence="1">Uncharacterized protein</fullName>
    </submittedName>
</protein>
<comment type="caution">
    <text evidence="1">The sequence shown here is derived from an EMBL/GenBank/DDBJ whole genome shotgun (WGS) entry which is preliminary data.</text>
</comment>
<feature type="non-terminal residue" evidence="1">
    <location>
        <position position="1"/>
    </location>
</feature>